<dbReference type="PANTHER" id="PTHR43182">
    <property type="entry name" value="COBALT-PRECORRIN-6B C(15)-METHYLTRANSFERASE (DECARBOXYLATING)"/>
    <property type="match status" value="1"/>
</dbReference>
<keyword evidence="5" id="KW-0949">S-adenosyl-L-methionine</keyword>
<proteinExistence type="predicted"/>
<dbReference type="InterPro" id="IPR014008">
    <property type="entry name" value="Cbl_synth_MTase_CbiT"/>
</dbReference>
<dbReference type="EC" id="2.1.1.132" evidence="7"/>
<dbReference type="Pfam" id="PF00590">
    <property type="entry name" value="TP_methylase"/>
    <property type="match status" value="1"/>
</dbReference>
<evidence type="ECO:0000256" key="5">
    <source>
        <dbReference type="ARBA" id="ARBA00022691"/>
    </source>
</evidence>
<evidence type="ECO:0000256" key="3">
    <source>
        <dbReference type="ARBA" id="ARBA00022603"/>
    </source>
</evidence>
<dbReference type="SUPFAM" id="SSF53790">
    <property type="entry name" value="Tetrapyrrole methylase"/>
    <property type="match status" value="1"/>
</dbReference>
<dbReference type="Gene3D" id="3.40.1010.10">
    <property type="entry name" value="Cobalt-precorrin-4 Transmethylase, Domain 1"/>
    <property type="match status" value="1"/>
</dbReference>
<dbReference type="CDD" id="cd11644">
    <property type="entry name" value="Precorrin-6Y-MT"/>
    <property type="match status" value="1"/>
</dbReference>
<dbReference type="OrthoDB" id="9787825at2"/>
<dbReference type="NCBIfam" id="TIGR02469">
    <property type="entry name" value="CbiT"/>
    <property type="match status" value="1"/>
</dbReference>
<dbReference type="GO" id="GO:0009236">
    <property type="term" value="P:cobalamin biosynthetic process"/>
    <property type="evidence" value="ECO:0007669"/>
    <property type="project" value="UniProtKB-UniPathway"/>
</dbReference>
<dbReference type="PANTHER" id="PTHR43182:SF1">
    <property type="entry name" value="COBALT-PRECORRIN-7 C(5)-METHYLTRANSFERASE"/>
    <property type="match status" value="1"/>
</dbReference>
<evidence type="ECO:0000259" key="6">
    <source>
        <dbReference type="Pfam" id="PF00590"/>
    </source>
</evidence>
<dbReference type="InterPro" id="IPR006365">
    <property type="entry name" value="Cbl_synth_CobL"/>
</dbReference>
<dbReference type="InterPro" id="IPR029063">
    <property type="entry name" value="SAM-dependent_MTases_sf"/>
</dbReference>
<dbReference type="NCBIfam" id="TIGR02467">
    <property type="entry name" value="CbiE"/>
    <property type="match status" value="1"/>
</dbReference>
<keyword evidence="2" id="KW-0169">Cobalamin biosynthesis</keyword>
<gene>
    <name evidence="7" type="ordered locus">Hden_2693</name>
</gene>
<comment type="pathway">
    <text evidence="1">Cofactor biosynthesis; adenosylcobalamin biosynthesis.</text>
</comment>
<keyword evidence="3 7" id="KW-0489">Methyltransferase</keyword>
<evidence type="ECO:0000256" key="4">
    <source>
        <dbReference type="ARBA" id="ARBA00022679"/>
    </source>
</evidence>
<dbReference type="eggNOG" id="COG2242">
    <property type="taxonomic scope" value="Bacteria"/>
</dbReference>
<evidence type="ECO:0000256" key="2">
    <source>
        <dbReference type="ARBA" id="ARBA00022573"/>
    </source>
</evidence>
<dbReference type="GO" id="GO:0032259">
    <property type="term" value="P:methylation"/>
    <property type="evidence" value="ECO:0007669"/>
    <property type="project" value="UniProtKB-KW"/>
</dbReference>
<accession>D8JTU1</accession>
<dbReference type="Gene3D" id="3.40.50.150">
    <property type="entry name" value="Vaccinia Virus protein VP39"/>
    <property type="match status" value="1"/>
</dbReference>
<dbReference type="GO" id="GO:0046025">
    <property type="term" value="F:precorrin-6Y C5,15-methyltransferase (decarboxylating) activity"/>
    <property type="evidence" value="ECO:0007669"/>
    <property type="project" value="UniProtKB-EC"/>
</dbReference>
<reference evidence="8" key="1">
    <citation type="journal article" date="2011" name="J. Bacteriol.">
        <title>Genome sequences of eight morphologically diverse alphaproteobacteria.</title>
        <authorList>
            <consortium name="US DOE Joint Genome Institute"/>
            <person name="Brown P.J."/>
            <person name="Kysela D.T."/>
            <person name="Buechlein A."/>
            <person name="Hemmerich C."/>
            <person name="Brun Y.V."/>
        </authorList>
    </citation>
    <scope>NUCLEOTIDE SEQUENCE [LARGE SCALE GENOMIC DNA]</scope>
    <source>
        <strain evidence="8">ATCC 51888 / DSM 1869 / NCIB 11706 / TK 0415</strain>
    </source>
</reference>
<keyword evidence="8" id="KW-1185">Reference proteome</keyword>
<dbReference type="AlphaFoldDB" id="D8JTU1"/>
<dbReference type="GO" id="GO:0008276">
    <property type="term" value="F:protein methyltransferase activity"/>
    <property type="evidence" value="ECO:0007669"/>
    <property type="project" value="InterPro"/>
</dbReference>
<dbReference type="KEGG" id="hdn:Hden_2693"/>
<dbReference type="InterPro" id="IPR000878">
    <property type="entry name" value="4pyrrol_Mease"/>
</dbReference>
<name>D8JTU1_HYPDA</name>
<protein>
    <submittedName>
        <fullName evidence="7">Precorrin-6y C5,15-methyltransferase (Decarboxylating), CbiE subunit</fullName>
        <ecNumber evidence="7">2.1.1.132</ecNumber>
    </submittedName>
</protein>
<dbReference type="InterPro" id="IPR050714">
    <property type="entry name" value="Cobalamin_biosynth_MTase"/>
</dbReference>
<dbReference type="EMBL" id="CP002083">
    <property type="protein sequence ID" value="ADJ24489.1"/>
    <property type="molecule type" value="Genomic_DNA"/>
</dbReference>
<evidence type="ECO:0000256" key="1">
    <source>
        <dbReference type="ARBA" id="ARBA00004953"/>
    </source>
</evidence>
<dbReference type="PIRSF" id="PIRSF036428">
    <property type="entry name" value="CobL"/>
    <property type="match status" value="1"/>
</dbReference>
<evidence type="ECO:0000313" key="7">
    <source>
        <dbReference type="EMBL" id="ADJ24489.1"/>
    </source>
</evidence>
<feature type="domain" description="Tetrapyrrole methylase" evidence="6">
    <location>
        <begin position="6"/>
        <end position="192"/>
    </location>
</feature>
<dbReference type="UniPathway" id="UPA00148"/>
<dbReference type="RefSeq" id="WP_013216648.1">
    <property type="nucleotide sequence ID" value="NC_014313.1"/>
</dbReference>
<dbReference type="InterPro" id="IPR035996">
    <property type="entry name" value="4pyrrol_Methylase_sf"/>
</dbReference>
<sequence>MSGRWLSIIGIGEDGRAGLGSAANALIDAAELIVGGERHLALVGDTRGEKMQWRTPLDATSQDILARRGKPVAVLVSGDPFWFGAGVTLTRAIPIDEMLVVTSPSSFSLAASRLGWALQDTVTLGLNMRGLTPLLRRHVHHGRRILALALNGETPGEVAKLLTSAGYGPSTITVLEALGGPRERIRSTTAEAFALTDVDPLNVIAIDVVAGPEAMPIPYAAGLPDTYFENDGQLTKREVRAVTLSSLQPGAGELLWDIGAGSGSVGIEWMLAHPANRAIGIERDETRAARAVRNAVTLGVPQLDIRKGAAPDALDGLPSPDAIFIGCGSADRDLIGTCWNALKPGGRIVVNSVTLESELAVLAAYHAHGGTLTRFAVERAEPLGKRMTWRPALPIIQWVSRKPGAGA</sequence>
<dbReference type="CDD" id="cd02440">
    <property type="entry name" value="AdoMet_MTases"/>
    <property type="match status" value="1"/>
</dbReference>
<dbReference type="InterPro" id="IPR012818">
    <property type="entry name" value="CbiE"/>
</dbReference>
<dbReference type="SUPFAM" id="SSF53335">
    <property type="entry name" value="S-adenosyl-L-methionine-dependent methyltransferases"/>
    <property type="match status" value="1"/>
</dbReference>
<dbReference type="Proteomes" id="UP000002033">
    <property type="component" value="Chromosome"/>
</dbReference>
<organism evidence="7 8">
    <name type="scientific">Hyphomicrobium denitrificans (strain ATCC 51888 / DSM 1869 / NCIMB 11706 / TK 0415)</name>
    <dbReference type="NCBI Taxonomy" id="582899"/>
    <lineage>
        <taxon>Bacteria</taxon>
        <taxon>Pseudomonadati</taxon>
        <taxon>Pseudomonadota</taxon>
        <taxon>Alphaproteobacteria</taxon>
        <taxon>Hyphomicrobiales</taxon>
        <taxon>Hyphomicrobiaceae</taxon>
        <taxon>Hyphomicrobium</taxon>
    </lineage>
</organism>
<evidence type="ECO:0000313" key="8">
    <source>
        <dbReference type="Proteomes" id="UP000002033"/>
    </source>
</evidence>
<dbReference type="HOGENOM" id="CLU_031955_0_0_5"/>
<dbReference type="STRING" id="582899.Hden_2693"/>
<dbReference type="eggNOG" id="COG2241">
    <property type="taxonomic scope" value="Bacteria"/>
</dbReference>
<keyword evidence="4 7" id="KW-0808">Transferase</keyword>
<dbReference type="InterPro" id="IPR014777">
    <property type="entry name" value="4pyrrole_Mease_sub1"/>
</dbReference>